<organism evidence="1 2">
    <name type="scientific">Vaccinium darrowii</name>
    <dbReference type="NCBI Taxonomy" id="229202"/>
    <lineage>
        <taxon>Eukaryota</taxon>
        <taxon>Viridiplantae</taxon>
        <taxon>Streptophyta</taxon>
        <taxon>Embryophyta</taxon>
        <taxon>Tracheophyta</taxon>
        <taxon>Spermatophyta</taxon>
        <taxon>Magnoliopsida</taxon>
        <taxon>eudicotyledons</taxon>
        <taxon>Gunneridae</taxon>
        <taxon>Pentapetalae</taxon>
        <taxon>asterids</taxon>
        <taxon>Ericales</taxon>
        <taxon>Ericaceae</taxon>
        <taxon>Vaccinioideae</taxon>
        <taxon>Vaccinieae</taxon>
        <taxon>Vaccinium</taxon>
    </lineage>
</organism>
<gene>
    <name evidence="1" type="ORF">Vadar_013444</name>
</gene>
<comment type="caution">
    <text evidence="1">The sequence shown here is derived from an EMBL/GenBank/DDBJ whole genome shotgun (WGS) entry which is preliminary data.</text>
</comment>
<keyword evidence="2" id="KW-1185">Reference proteome</keyword>
<dbReference type="EMBL" id="CM037161">
    <property type="protein sequence ID" value="KAH7854406.1"/>
    <property type="molecule type" value="Genomic_DNA"/>
</dbReference>
<protein>
    <submittedName>
        <fullName evidence="1">Uncharacterized protein</fullName>
    </submittedName>
</protein>
<dbReference type="Proteomes" id="UP000828048">
    <property type="component" value="Chromosome 11"/>
</dbReference>
<evidence type="ECO:0000313" key="2">
    <source>
        <dbReference type="Proteomes" id="UP000828048"/>
    </source>
</evidence>
<sequence length="267" mass="29938">MTLVTGTREESTNTGFVVAKMVELFECNRELVPGFNCFWPEVYKITSDTYYGSCYNWISAVKGSVDFLNRIRTIMQEEDDCTYKAFLDITVKYGKEHGDVDEVYQEGAALFEKEPCLFVEFTRAVADVAVNKFKKFISLLDRSRTGHARFRRGPMNQPQKTVEPEETVRSASTNRTPEDKPVPPRVYCPTPVQRLPPLPHNHHNYVMKTGSVNERKEPVGPTTINFAAAAAAVATPVMSTGNSFKSSLTGNSFKSSLGIERPEGFLL</sequence>
<name>A0ACB7YLD6_9ERIC</name>
<evidence type="ECO:0000313" key="1">
    <source>
        <dbReference type="EMBL" id="KAH7854406.1"/>
    </source>
</evidence>
<proteinExistence type="predicted"/>
<accession>A0ACB7YLD6</accession>
<reference evidence="1 2" key="1">
    <citation type="journal article" date="2021" name="Hortic Res">
        <title>High-quality reference genome and annotation aids understanding of berry development for evergreen blueberry (Vaccinium darrowii).</title>
        <authorList>
            <person name="Yu J."/>
            <person name="Hulse-Kemp A.M."/>
            <person name="Babiker E."/>
            <person name="Staton M."/>
        </authorList>
    </citation>
    <scope>NUCLEOTIDE SEQUENCE [LARGE SCALE GENOMIC DNA]</scope>
    <source>
        <strain evidence="2">cv. NJ 8807/NJ 8810</strain>
        <tissue evidence="1">Young leaf</tissue>
    </source>
</reference>